<keyword evidence="1" id="KW-1133">Transmembrane helix</keyword>
<dbReference type="PANTHER" id="PTHR37309">
    <property type="entry name" value="SLR0284 PROTEIN"/>
    <property type="match status" value="1"/>
</dbReference>
<accession>D5UCN9</accession>
<reference evidence="2 3" key="1">
    <citation type="journal article" date="2010" name="Stand. Genomic Sci.">
        <title>Complete genome sequence of Cellulomonas flavigena type strain (134).</title>
        <authorList>
            <person name="Abt B."/>
            <person name="Foster B."/>
            <person name="Lapidus A."/>
            <person name="Clum A."/>
            <person name="Sun H."/>
            <person name="Pukall R."/>
            <person name="Lucas S."/>
            <person name="Glavina Del Rio T."/>
            <person name="Nolan M."/>
            <person name="Tice H."/>
            <person name="Cheng J.F."/>
            <person name="Pitluck S."/>
            <person name="Liolios K."/>
            <person name="Ivanova N."/>
            <person name="Mavromatis K."/>
            <person name="Ovchinnikova G."/>
            <person name="Pati A."/>
            <person name="Goodwin L."/>
            <person name="Chen A."/>
            <person name="Palaniappan K."/>
            <person name="Land M."/>
            <person name="Hauser L."/>
            <person name="Chang Y.J."/>
            <person name="Jeffries C.D."/>
            <person name="Rohde M."/>
            <person name="Goker M."/>
            <person name="Woyke T."/>
            <person name="Bristow J."/>
            <person name="Eisen J.A."/>
            <person name="Markowitz V."/>
            <person name="Hugenholtz P."/>
            <person name="Kyrpides N.C."/>
            <person name="Klenk H.P."/>
        </authorList>
    </citation>
    <scope>NUCLEOTIDE SEQUENCE [LARGE SCALE GENOMIC DNA]</scope>
    <source>
        <strain evidence="3">ATCC 482 / DSM 20109 / BCRC 11376 / JCM 18109 / NBRC 3775 / NCIMB 8073 / NRS 134</strain>
    </source>
</reference>
<dbReference type="Pfam" id="PF04020">
    <property type="entry name" value="Phage_holin_4_2"/>
    <property type="match status" value="1"/>
</dbReference>
<evidence type="ECO:0000313" key="3">
    <source>
        <dbReference type="Proteomes" id="UP000000849"/>
    </source>
</evidence>
<sequence length="126" mass="13233">MGFVARVLISGVAIWLATVLLPGLEVVGGESTAERVGVILLIALVFGLVNAIVKPIVAVISIPLYILTLGLFTLVVNALMLMLTAWITEQTTWGLRIDNFGTAVIGALIVSVVSFVLSSVTGARKD</sequence>
<dbReference type="EMBL" id="CP001964">
    <property type="protein sequence ID" value="ADG76274.1"/>
    <property type="molecule type" value="Genomic_DNA"/>
</dbReference>
<keyword evidence="1" id="KW-0812">Transmembrane</keyword>
<proteinExistence type="predicted"/>
<dbReference type="RefSeq" id="WP_013118603.1">
    <property type="nucleotide sequence ID" value="NC_014151.1"/>
</dbReference>
<protein>
    <recommendedName>
        <fullName evidence="4">Phage holin family protein</fullName>
    </recommendedName>
</protein>
<evidence type="ECO:0000313" key="2">
    <source>
        <dbReference type="EMBL" id="ADG76274.1"/>
    </source>
</evidence>
<dbReference type="PANTHER" id="PTHR37309:SF1">
    <property type="entry name" value="SLR0284 PROTEIN"/>
    <property type="match status" value="1"/>
</dbReference>
<feature type="transmembrane region" description="Helical" evidence="1">
    <location>
        <begin position="7"/>
        <end position="24"/>
    </location>
</feature>
<keyword evidence="1" id="KW-0472">Membrane</keyword>
<gene>
    <name evidence="2" type="ordered locus">Cfla_3396</name>
</gene>
<dbReference type="InterPro" id="IPR007165">
    <property type="entry name" value="Phage_holin_4_2"/>
</dbReference>
<dbReference type="HOGENOM" id="CLU_120441_0_0_11"/>
<dbReference type="OrthoDB" id="9810847at2"/>
<dbReference type="Proteomes" id="UP000000849">
    <property type="component" value="Chromosome"/>
</dbReference>
<feature type="transmembrane region" description="Helical" evidence="1">
    <location>
        <begin position="100"/>
        <end position="120"/>
    </location>
</feature>
<evidence type="ECO:0000256" key="1">
    <source>
        <dbReference type="SAM" id="Phobius"/>
    </source>
</evidence>
<dbReference type="KEGG" id="cfl:Cfla_3396"/>
<organism evidence="2 3">
    <name type="scientific">Cellulomonas flavigena (strain ATCC 482 / DSM 20109 / BCRC 11376 / JCM 18109 / NBRC 3775 / NCIMB 8073 / NRS 134)</name>
    <dbReference type="NCBI Taxonomy" id="446466"/>
    <lineage>
        <taxon>Bacteria</taxon>
        <taxon>Bacillati</taxon>
        <taxon>Actinomycetota</taxon>
        <taxon>Actinomycetes</taxon>
        <taxon>Micrococcales</taxon>
        <taxon>Cellulomonadaceae</taxon>
        <taxon>Cellulomonas</taxon>
    </lineage>
</organism>
<keyword evidence="3" id="KW-1185">Reference proteome</keyword>
<dbReference type="STRING" id="446466.Cfla_3396"/>
<feature type="transmembrane region" description="Helical" evidence="1">
    <location>
        <begin position="36"/>
        <end position="53"/>
    </location>
</feature>
<evidence type="ECO:0008006" key="4">
    <source>
        <dbReference type="Google" id="ProtNLM"/>
    </source>
</evidence>
<dbReference type="eggNOG" id="COG1950">
    <property type="taxonomic scope" value="Bacteria"/>
</dbReference>
<name>D5UCN9_CELFN</name>
<feature type="transmembrane region" description="Helical" evidence="1">
    <location>
        <begin position="65"/>
        <end position="88"/>
    </location>
</feature>
<dbReference type="AlphaFoldDB" id="D5UCN9"/>